<dbReference type="EMBL" id="JQJC01000025">
    <property type="protein sequence ID" value="KGN93532.1"/>
    <property type="molecule type" value="Genomic_DNA"/>
</dbReference>
<sequence length="71" mass="8029">MGTAKSEQDKYKSYTAAMGRLEEIVQRIEHQSPDVDELTALVAEAVDIVKYCRNKLTSADKKLEELISKLE</sequence>
<evidence type="ECO:0000256" key="5">
    <source>
        <dbReference type="ARBA" id="ARBA00022839"/>
    </source>
</evidence>
<gene>
    <name evidence="7" type="ORF">HQ38_08845</name>
    <name evidence="8" type="ORF">NCTC12858_00983</name>
</gene>
<evidence type="ECO:0000256" key="3">
    <source>
        <dbReference type="ARBA" id="ARBA00022722"/>
    </source>
</evidence>
<dbReference type="RefSeq" id="WP_023935715.1">
    <property type="nucleotide sequence ID" value="NZ_FUXH01000008.1"/>
</dbReference>
<keyword evidence="4 7" id="KW-0378">Hydrolase</keyword>
<keyword evidence="2" id="KW-0963">Cytoplasm</keyword>
<dbReference type="EMBL" id="LS483447">
    <property type="protein sequence ID" value="SQH73139.1"/>
    <property type="molecule type" value="Genomic_DNA"/>
</dbReference>
<keyword evidence="3" id="KW-0540">Nuclease</keyword>
<dbReference type="GO" id="GO:0008855">
    <property type="term" value="F:exodeoxyribonuclease VII activity"/>
    <property type="evidence" value="ECO:0007669"/>
    <property type="project" value="UniProtKB-UniRule"/>
</dbReference>
<evidence type="ECO:0000256" key="2">
    <source>
        <dbReference type="ARBA" id="ARBA00022490"/>
    </source>
</evidence>
<keyword evidence="10" id="KW-1185">Reference proteome</keyword>
<protein>
    <recommendedName>
        <fullName evidence="6">Exodeoxyribonuclease VII small subunit</fullName>
        <ecNumber evidence="6">3.1.11.6</ecNumber>
    </recommendedName>
</protein>
<dbReference type="OrthoDB" id="1525214at2"/>
<name>A0A0A2FEA5_9PORP</name>
<dbReference type="InterPro" id="IPR037004">
    <property type="entry name" value="Exonuc_VII_ssu_sf"/>
</dbReference>
<dbReference type="AlphaFoldDB" id="A0A0A2FEA5"/>
<reference evidence="7 9" key="1">
    <citation type="submission" date="2014-08" db="EMBL/GenBank/DDBJ databases">
        <title>Porphyromonas crevioricanis strain:COT-253_OH1447 Genome sequencing.</title>
        <authorList>
            <person name="Wallis C."/>
            <person name="Deusch O."/>
            <person name="O'Flynn C."/>
            <person name="Davis I."/>
            <person name="Jospin G."/>
            <person name="Darling A.E."/>
            <person name="Coil D.A."/>
            <person name="Alexiev A."/>
            <person name="Horsfall A."/>
            <person name="Kirkwood N."/>
            <person name="Harris S."/>
            <person name="Eisen J.A."/>
        </authorList>
    </citation>
    <scope>NUCLEOTIDE SEQUENCE [LARGE SCALE GENOMIC DNA]</scope>
    <source>
        <strain evidence="9">COT-253 OH1447</strain>
        <strain evidence="7">COT-253_OH1447</strain>
    </source>
</reference>
<proteinExistence type="inferred from homology"/>
<dbReference type="Proteomes" id="UP000249300">
    <property type="component" value="Chromosome 1"/>
</dbReference>
<evidence type="ECO:0000256" key="1">
    <source>
        <dbReference type="ARBA" id="ARBA00009998"/>
    </source>
</evidence>
<evidence type="ECO:0000256" key="4">
    <source>
        <dbReference type="ARBA" id="ARBA00022801"/>
    </source>
</evidence>
<dbReference type="Gene3D" id="1.10.287.1040">
    <property type="entry name" value="Exonuclease VII, small subunit"/>
    <property type="match status" value="1"/>
</dbReference>
<evidence type="ECO:0000313" key="9">
    <source>
        <dbReference type="Proteomes" id="UP000030136"/>
    </source>
</evidence>
<dbReference type="eggNOG" id="COG1722">
    <property type="taxonomic scope" value="Bacteria"/>
</dbReference>
<dbReference type="STRING" id="393921.HQ45_07395"/>
<reference evidence="8 10" key="2">
    <citation type="submission" date="2018-06" db="EMBL/GenBank/DDBJ databases">
        <authorList>
            <consortium name="Pathogen Informatics"/>
            <person name="Doyle S."/>
        </authorList>
    </citation>
    <scope>NUCLEOTIDE SEQUENCE [LARGE SCALE GENOMIC DNA]</scope>
    <source>
        <strain evidence="8 10">NCTC12858</strain>
    </source>
</reference>
<dbReference type="KEGG" id="pcre:NCTC12858_00983"/>
<evidence type="ECO:0000313" key="7">
    <source>
        <dbReference type="EMBL" id="KGN93532.1"/>
    </source>
</evidence>
<dbReference type="Pfam" id="PF02609">
    <property type="entry name" value="Exonuc_VII_S"/>
    <property type="match status" value="1"/>
</dbReference>
<dbReference type="NCBIfam" id="TIGR01280">
    <property type="entry name" value="xseB"/>
    <property type="match status" value="1"/>
</dbReference>
<evidence type="ECO:0000313" key="10">
    <source>
        <dbReference type="Proteomes" id="UP000249300"/>
    </source>
</evidence>
<accession>A0A0A2FEA5</accession>
<dbReference type="EC" id="3.1.11.6" evidence="6"/>
<keyword evidence="5" id="KW-0269">Exonuclease</keyword>
<evidence type="ECO:0000256" key="6">
    <source>
        <dbReference type="NCBIfam" id="TIGR01280"/>
    </source>
</evidence>
<dbReference type="GO" id="GO:0009318">
    <property type="term" value="C:exodeoxyribonuclease VII complex"/>
    <property type="evidence" value="ECO:0007669"/>
    <property type="project" value="UniProtKB-UniRule"/>
</dbReference>
<organism evidence="7 9">
    <name type="scientific">Porphyromonas crevioricanis</name>
    <dbReference type="NCBI Taxonomy" id="393921"/>
    <lineage>
        <taxon>Bacteria</taxon>
        <taxon>Pseudomonadati</taxon>
        <taxon>Bacteroidota</taxon>
        <taxon>Bacteroidia</taxon>
        <taxon>Bacteroidales</taxon>
        <taxon>Porphyromonadaceae</taxon>
        <taxon>Porphyromonas</taxon>
    </lineage>
</organism>
<comment type="similarity">
    <text evidence="1">Belongs to the XseB family.</text>
</comment>
<dbReference type="Proteomes" id="UP000030136">
    <property type="component" value="Unassembled WGS sequence"/>
</dbReference>
<evidence type="ECO:0000313" key="8">
    <source>
        <dbReference type="EMBL" id="SQH73139.1"/>
    </source>
</evidence>
<dbReference type="SUPFAM" id="SSF116842">
    <property type="entry name" value="XseB-like"/>
    <property type="match status" value="1"/>
</dbReference>
<dbReference type="GO" id="GO:0006308">
    <property type="term" value="P:DNA catabolic process"/>
    <property type="evidence" value="ECO:0007669"/>
    <property type="project" value="UniProtKB-UniRule"/>
</dbReference>
<dbReference type="InterPro" id="IPR003761">
    <property type="entry name" value="Exonuc_VII_S"/>
</dbReference>